<gene>
    <name evidence="2" type="ORF">CUJ83_09835</name>
</gene>
<evidence type="ECO:0000313" key="3">
    <source>
        <dbReference type="Proteomes" id="UP001320159"/>
    </source>
</evidence>
<accession>A0AAP2RDK1</accession>
<dbReference type="AlphaFoldDB" id="A0AAP2RDK1"/>
<sequence length="166" mass="17726">MKNVSLLLIVVSVLSLLVTGCVTDAGNNQTNTTNGMPDINGEHEPSIPPAGMPDINGEHEPSIPAGILPHTAEQAEGLALNFVETEATFKFDGIMDTLKVIKTDGENSPYNVTVEFDCLNGGYGDRSGQAVTNNITHHVAVITVYNGMIHAGVMDGMWDMITEKMI</sequence>
<dbReference type="PROSITE" id="PS51257">
    <property type="entry name" value="PROKAR_LIPOPROTEIN"/>
    <property type="match status" value="1"/>
</dbReference>
<organism evidence="2 3">
    <name type="scientific">Methanooceanicella nereidis</name>
    <dbReference type="NCBI Taxonomy" id="2052831"/>
    <lineage>
        <taxon>Archaea</taxon>
        <taxon>Methanobacteriati</taxon>
        <taxon>Methanobacteriota</taxon>
        <taxon>Stenosarchaea group</taxon>
        <taxon>Methanomicrobia</taxon>
        <taxon>Methanocellales</taxon>
        <taxon>Methanocellaceae</taxon>
        <taxon>Methanooceanicella</taxon>
    </lineage>
</organism>
<evidence type="ECO:0008006" key="4">
    <source>
        <dbReference type="Google" id="ProtNLM"/>
    </source>
</evidence>
<feature type="compositionally biased region" description="Polar residues" evidence="1">
    <location>
        <begin position="25"/>
        <end position="35"/>
    </location>
</feature>
<name>A0AAP2RDK1_9EURY</name>
<dbReference type="RefSeq" id="WP_230742151.1">
    <property type="nucleotide sequence ID" value="NZ_PGCK01000007.1"/>
</dbReference>
<feature type="region of interest" description="Disordered" evidence="1">
    <location>
        <begin position="25"/>
        <end position="64"/>
    </location>
</feature>
<dbReference type="EMBL" id="PGCK01000007">
    <property type="protein sequence ID" value="MCD1295299.1"/>
    <property type="molecule type" value="Genomic_DNA"/>
</dbReference>
<reference evidence="2 3" key="1">
    <citation type="submission" date="2017-11" db="EMBL/GenBank/DDBJ databases">
        <title>Isolation and Characterization of Family Methanocellaceae Species from Potential Methane Hydrate Area Offshore Southwestern Taiwan.</title>
        <authorList>
            <person name="Zhang W.-L."/>
            <person name="Chen W.-C."/>
            <person name="Lai M.-C."/>
            <person name="Chen S.-C."/>
        </authorList>
    </citation>
    <scope>NUCLEOTIDE SEQUENCE [LARGE SCALE GENOMIC DNA]</scope>
    <source>
        <strain evidence="2 3">CWC-04</strain>
    </source>
</reference>
<comment type="caution">
    <text evidence="2">The sequence shown here is derived from an EMBL/GenBank/DDBJ whole genome shotgun (WGS) entry which is preliminary data.</text>
</comment>
<keyword evidence="3" id="KW-1185">Reference proteome</keyword>
<evidence type="ECO:0000256" key="1">
    <source>
        <dbReference type="SAM" id="MobiDB-lite"/>
    </source>
</evidence>
<dbReference type="Proteomes" id="UP001320159">
    <property type="component" value="Unassembled WGS sequence"/>
</dbReference>
<protein>
    <recommendedName>
        <fullName evidence="4">Lipoprotein</fullName>
    </recommendedName>
</protein>
<evidence type="ECO:0000313" key="2">
    <source>
        <dbReference type="EMBL" id="MCD1295299.1"/>
    </source>
</evidence>
<proteinExistence type="predicted"/>